<gene>
    <name evidence="1" type="ORF">TorRG33x02_245710</name>
</gene>
<name>A0A2P5DPS9_TREOI</name>
<evidence type="ECO:0000313" key="1">
    <source>
        <dbReference type="EMBL" id="PON75281.1"/>
    </source>
</evidence>
<dbReference type="AlphaFoldDB" id="A0A2P5DPS9"/>
<sequence>IEHGDLDQNDRKIGGAQFDVVLNGLIVVPLLWFFPEKLDQNDDDTHVKPLHEEHQRHGQANVDSELQQWHYQWRFYELPHQPNLGRNVVSRTLKRFWDQNLLCSFGHFWIFFPTFSRKLTEQENGKTGDERK</sequence>
<keyword evidence="2" id="KW-1185">Reference proteome</keyword>
<dbReference type="InParanoid" id="A0A2P5DPS9"/>
<dbReference type="Proteomes" id="UP000237000">
    <property type="component" value="Unassembled WGS sequence"/>
</dbReference>
<organism evidence="1 2">
    <name type="scientific">Trema orientale</name>
    <name type="common">Charcoal tree</name>
    <name type="synonym">Celtis orientalis</name>
    <dbReference type="NCBI Taxonomy" id="63057"/>
    <lineage>
        <taxon>Eukaryota</taxon>
        <taxon>Viridiplantae</taxon>
        <taxon>Streptophyta</taxon>
        <taxon>Embryophyta</taxon>
        <taxon>Tracheophyta</taxon>
        <taxon>Spermatophyta</taxon>
        <taxon>Magnoliopsida</taxon>
        <taxon>eudicotyledons</taxon>
        <taxon>Gunneridae</taxon>
        <taxon>Pentapetalae</taxon>
        <taxon>rosids</taxon>
        <taxon>fabids</taxon>
        <taxon>Rosales</taxon>
        <taxon>Cannabaceae</taxon>
        <taxon>Trema</taxon>
    </lineage>
</organism>
<feature type="non-terminal residue" evidence="1">
    <location>
        <position position="1"/>
    </location>
</feature>
<dbReference type="EMBL" id="JXTC01000257">
    <property type="protein sequence ID" value="PON75281.1"/>
    <property type="molecule type" value="Genomic_DNA"/>
</dbReference>
<evidence type="ECO:0000313" key="2">
    <source>
        <dbReference type="Proteomes" id="UP000237000"/>
    </source>
</evidence>
<comment type="caution">
    <text evidence="1">The sequence shown here is derived from an EMBL/GenBank/DDBJ whole genome shotgun (WGS) entry which is preliminary data.</text>
</comment>
<dbReference type="OrthoDB" id="10273772at2759"/>
<protein>
    <submittedName>
        <fullName evidence="1">Uncharacterized protein</fullName>
    </submittedName>
</protein>
<accession>A0A2P5DPS9</accession>
<reference evidence="2" key="1">
    <citation type="submission" date="2016-06" db="EMBL/GenBank/DDBJ databases">
        <title>Parallel loss of symbiosis genes in relatives of nitrogen-fixing non-legume Parasponia.</title>
        <authorList>
            <person name="Van Velzen R."/>
            <person name="Holmer R."/>
            <person name="Bu F."/>
            <person name="Rutten L."/>
            <person name="Van Zeijl A."/>
            <person name="Liu W."/>
            <person name="Santuari L."/>
            <person name="Cao Q."/>
            <person name="Sharma T."/>
            <person name="Shen D."/>
            <person name="Roswanjaya Y."/>
            <person name="Wardhani T."/>
            <person name="Kalhor M.S."/>
            <person name="Jansen J."/>
            <person name="Van den Hoogen J."/>
            <person name="Gungor B."/>
            <person name="Hartog M."/>
            <person name="Hontelez J."/>
            <person name="Verver J."/>
            <person name="Yang W.-C."/>
            <person name="Schijlen E."/>
            <person name="Repin R."/>
            <person name="Schilthuizen M."/>
            <person name="Schranz E."/>
            <person name="Heidstra R."/>
            <person name="Miyata K."/>
            <person name="Fedorova E."/>
            <person name="Kohlen W."/>
            <person name="Bisseling T."/>
            <person name="Smit S."/>
            <person name="Geurts R."/>
        </authorList>
    </citation>
    <scope>NUCLEOTIDE SEQUENCE [LARGE SCALE GENOMIC DNA]</scope>
    <source>
        <strain evidence="2">cv. RG33-2</strain>
    </source>
</reference>
<proteinExistence type="predicted"/>